<accession>A0A427YEG7</accession>
<reference evidence="5 6" key="1">
    <citation type="submission" date="2018-11" db="EMBL/GenBank/DDBJ databases">
        <title>Genome sequence of Saitozyma podzolica DSM 27192.</title>
        <authorList>
            <person name="Aliyu H."/>
            <person name="Gorte O."/>
            <person name="Ochsenreither K."/>
        </authorList>
    </citation>
    <scope>NUCLEOTIDE SEQUENCE [LARGE SCALE GENOMIC DNA]</scope>
    <source>
        <strain evidence="5 6">DSM 27192</strain>
    </source>
</reference>
<feature type="compositionally biased region" description="Low complexity" evidence="4">
    <location>
        <begin position="63"/>
        <end position="89"/>
    </location>
</feature>
<dbReference type="Pfam" id="PF00400">
    <property type="entry name" value="WD40"/>
    <property type="match status" value="2"/>
</dbReference>
<evidence type="ECO:0000256" key="3">
    <source>
        <dbReference type="ARBA" id="ARBA00038344"/>
    </source>
</evidence>
<dbReference type="GO" id="GO:0030674">
    <property type="term" value="F:protein-macromolecule adaptor activity"/>
    <property type="evidence" value="ECO:0007669"/>
    <property type="project" value="TreeGrafter"/>
</dbReference>
<dbReference type="PANTHER" id="PTHR22852">
    <property type="entry name" value="LETHAL 2 DENTICLELESS PROTEIN RETINOIC ACID-REGULATED NUCLEAR MATRIX-ASSOCIATED PROTEIN"/>
    <property type="match status" value="1"/>
</dbReference>
<keyword evidence="2" id="KW-0833">Ubl conjugation pathway</keyword>
<dbReference type="Proteomes" id="UP000279259">
    <property type="component" value="Unassembled WGS sequence"/>
</dbReference>
<dbReference type="AlphaFoldDB" id="A0A427YEG7"/>
<proteinExistence type="inferred from homology"/>
<comment type="caution">
    <text evidence="5">The sequence shown here is derived from an EMBL/GenBank/DDBJ whole genome shotgun (WGS) entry which is preliminary data.</text>
</comment>
<organism evidence="5 6">
    <name type="scientific">Saitozyma podzolica</name>
    <dbReference type="NCBI Taxonomy" id="1890683"/>
    <lineage>
        <taxon>Eukaryota</taxon>
        <taxon>Fungi</taxon>
        <taxon>Dikarya</taxon>
        <taxon>Basidiomycota</taxon>
        <taxon>Agaricomycotina</taxon>
        <taxon>Tremellomycetes</taxon>
        <taxon>Tremellales</taxon>
        <taxon>Trimorphomycetaceae</taxon>
        <taxon>Saitozyma</taxon>
    </lineage>
</organism>
<dbReference type="OrthoDB" id="2096344at2759"/>
<dbReference type="InterPro" id="IPR036322">
    <property type="entry name" value="WD40_repeat_dom_sf"/>
</dbReference>
<comment type="similarity">
    <text evidence="3">Belongs to the WD repeat cdt2 family.</text>
</comment>
<dbReference type="InterPro" id="IPR051865">
    <property type="entry name" value="WD-repeat_CDT2_adapter"/>
</dbReference>
<evidence type="ECO:0000256" key="1">
    <source>
        <dbReference type="ARBA" id="ARBA00004906"/>
    </source>
</evidence>
<feature type="region of interest" description="Disordered" evidence="4">
    <location>
        <begin position="1"/>
        <end position="137"/>
    </location>
</feature>
<feature type="compositionally biased region" description="Low complexity" evidence="4">
    <location>
        <begin position="25"/>
        <end position="47"/>
    </location>
</feature>
<dbReference type="STRING" id="1890683.A0A427YEG7"/>
<protein>
    <submittedName>
        <fullName evidence="5">Uncharacterized protein</fullName>
    </submittedName>
</protein>
<dbReference type="EMBL" id="RSCD01000013">
    <property type="protein sequence ID" value="RSH89569.1"/>
    <property type="molecule type" value="Genomic_DNA"/>
</dbReference>
<evidence type="ECO:0000313" key="5">
    <source>
        <dbReference type="EMBL" id="RSH89569.1"/>
    </source>
</evidence>
<keyword evidence="6" id="KW-1185">Reference proteome</keyword>
<evidence type="ECO:0000256" key="2">
    <source>
        <dbReference type="ARBA" id="ARBA00022786"/>
    </source>
</evidence>
<dbReference type="PANTHER" id="PTHR22852:SF0">
    <property type="entry name" value="DENTICLELESS PROTEIN HOMOLOG"/>
    <property type="match status" value="1"/>
</dbReference>
<sequence>MSSPLAATAPRDPLSPLDANTTLLTSAHNTNASASSPLSSTSKLPSTVREKKLAPIFLRRPRGASSTSTSNASHPSHSSPAPGPAASSSHLQPPATSSPVEPAPGSEDVRACSSSPTRKRARLGKPVEIRGDLDPDVGEAEMDVDEEAELDLAPEDDVVSYKVVRSRGHARVPSVTDWFLPSTPSRTDEKRAIRARFQPPTRLVEEDESVWRRPRRRHGLGGFRGLVTMAATRPIAPQQPFLSTLVQSLAGFDPYTPPSILLLPSLHPPTGRPRDFAPALSVSFNSVAKAYNASEAASSGRRRLIAVAGEEGGVRILDVDEGLGNHREEKGWWWRAHSNAVFDIKWAADDARILTASGDQTTRIHALTSPTPTVIASLRGHTSSVKTAVFFDPSRCHSDPSTSSSIVASSGRDGNILIYDLRSRGRVVRDEVEGLRRSSRERDRYAAGVPGFAAQQGGNEVDPVMVIKAAHGDGARRAAGSRTATRSVTSLVALQAMPGILASGGSFDGIVKLWDLRFPAATSRSPEPRPSCTPFAALADPTTRGSSPSRRPRSINALAESPTTGDLFALCGDSKVHVLRPSCPSSLSSDADDSSASKAYANSSVVLPRTYADPSLLVSSFYLRVAVSPDGKHLAAGSGKGGVMAWEIDGSANEQGEVGATRLPLGQGQSWWPRGREREVSAVDWGKDMLAACSDDLATRIWRSDPEKARKMRADPHGVGAEWLGAEEA</sequence>
<name>A0A427YEG7_9TREE</name>
<feature type="region of interest" description="Disordered" evidence="4">
    <location>
        <begin position="522"/>
        <end position="554"/>
    </location>
</feature>
<dbReference type="InterPro" id="IPR001680">
    <property type="entry name" value="WD40_rpt"/>
</dbReference>
<evidence type="ECO:0000313" key="6">
    <source>
        <dbReference type="Proteomes" id="UP000279259"/>
    </source>
</evidence>
<dbReference type="GO" id="GO:0005634">
    <property type="term" value="C:nucleus"/>
    <property type="evidence" value="ECO:0007669"/>
    <property type="project" value="TreeGrafter"/>
</dbReference>
<gene>
    <name evidence="5" type="ORF">EHS25_002120</name>
</gene>
<feature type="compositionally biased region" description="Polar residues" evidence="4">
    <location>
        <begin position="90"/>
        <end position="99"/>
    </location>
</feature>
<dbReference type="Gene3D" id="2.130.10.10">
    <property type="entry name" value="YVTN repeat-like/Quinoprotein amine dehydrogenase"/>
    <property type="match status" value="2"/>
</dbReference>
<dbReference type="SMART" id="SM00320">
    <property type="entry name" value="WD40"/>
    <property type="match status" value="5"/>
</dbReference>
<evidence type="ECO:0000256" key="4">
    <source>
        <dbReference type="SAM" id="MobiDB-lite"/>
    </source>
</evidence>
<dbReference type="InterPro" id="IPR015943">
    <property type="entry name" value="WD40/YVTN_repeat-like_dom_sf"/>
</dbReference>
<comment type="pathway">
    <text evidence="1">Protein modification; protein ubiquitination.</text>
</comment>
<dbReference type="GO" id="GO:0043161">
    <property type="term" value="P:proteasome-mediated ubiquitin-dependent protein catabolic process"/>
    <property type="evidence" value="ECO:0007669"/>
    <property type="project" value="TreeGrafter"/>
</dbReference>
<dbReference type="SUPFAM" id="SSF50978">
    <property type="entry name" value="WD40 repeat-like"/>
    <property type="match status" value="1"/>
</dbReference>